<feature type="domain" description="Heterokaryon incompatibility" evidence="2">
    <location>
        <begin position="1021"/>
        <end position="1169"/>
    </location>
</feature>
<reference evidence="3" key="1">
    <citation type="journal article" date="2021" name="Nat. Commun.">
        <title>Genetic determinants of endophytism in the Arabidopsis root mycobiome.</title>
        <authorList>
            <person name="Mesny F."/>
            <person name="Miyauchi S."/>
            <person name="Thiergart T."/>
            <person name="Pickel B."/>
            <person name="Atanasova L."/>
            <person name="Karlsson M."/>
            <person name="Huettel B."/>
            <person name="Barry K.W."/>
            <person name="Haridas S."/>
            <person name="Chen C."/>
            <person name="Bauer D."/>
            <person name="Andreopoulos W."/>
            <person name="Pangilinan J."/>
            <person name="LaButti K."/>
            <person name="Riley R."/>
            <person name="Lipzen A."/>
            <person name="Clum A."/>
            <person name="Drula E."/>
            <person name="Henrissat B."/>
            <person name="Kohler A."/>
            <person name="Grigoriev I.V."/>
            <person name="Martin F.M."/>
            <person name="Hacquard S."/>
        </authorList>
    </citation>
    <scope>NUCLEOTIDE SEQUENCE</scope>
    <source>
        <strain evidence="3">FSSC 5 MPI-SDFR-AT-0091</strain>
    </source>
</reference>
<feature type="domain" description="Heterokaryon incompatibility" evidence="2">
    <location>
        <begin position="267"/>
        <end position="408"/>
    </location>
</feature>
<dbReference type="InterPro" id="IPR052895">
    <property type="entry name" value="HetReg/Transcr_Mod"/>
</dbReference>
<proteinExistence type="predicted"/>
<dbReference type="Pfam" id="PF26639">
    <property type="entry name" value="Het-6_barrel"/>
    <property type="match status" value="1"/>
</dbReference>
<evidence type="ECO:0000256" key="1">
    <source>
        <dbReference type="SAM" id="MobiDB-lite"/>
    </source>
</evidence>
<organism evidence="3 4">
    <name type="scientific">Fusarium solani</name>
    <name type="common">Filamentous fungus</name>
    <dbReference type="NCBI Taxonomy" id="169388"/>
    <lineage>
        <taxon>Eukaryota</taxon>
        <taxon>Fungi</taxon>
        <taxon>Dikarya</taxon>
        <taxon>Ascomycota</taxon>
        <taxon>Pezizomycotina</taxon>
        <taxon>Sordariomycetes</taxon>
        <taxon>Hypocreomycetidae</taxon>
        <taxon>Hypocreales</taxon>
        <taxon>Nectriaceae</taxon>
        <taxon>Fusarium</taxon>
        <taxon>Fusarium solani species complex</taxon>
    </lineage>
</organism>
<evidence type="ECO:0000313" key="4">
    <source>
        <dbReference type="Proteomes" id="UP000736672"/>
    </source>
</evidence>
<dbReference type="OrthoDB" id="3548654at2759"/>
<feature type="region of interest" description="Disordered" evidence="1">
    <location>
        <begin position="1"/>
        <end position="205"/>
    </location>
</feature>
<dbReference type="PANTHER" id="PTHR24148">
    <property type="entry name" value="ANKYRIN REPEAT DOMAIN-CONTAINING PROTEIN 39 HOMOLOG-RELATED"/>
    <property type="match status" value="1"/>
</dbReference>
<keyword evidence="4" id="KW-1185">Reference proteome</keyword>
<comment type="caution">
    <text evidence="3">The sequence shown here is derived from an EMBL/GenBank/DDBJ whole genome shotgun (WGS) entry which is preliminary data.</text>
</comment>
<feature type="compositionally biased region" description="Pro residues" evidence="1">
    <location>
        <begin position="130"/>
        <end position="139"/>
    </location>
</feature>
<evidence type="ECO:0000313" key="3">
    <source>
        <dbReference type="EMBL" id="KAH7254778.1"/>
    </source>
</evidence>
<sequence>MGEPRYGRIHLRPTPSGPEFLPVPPPYPPGRGEYYSDDDRYTMKGERPPRHISITPQTPSPPPVRRQRAASGDPPVYIQTIREGRRVEESGTSTSKDPRVPSPPRPSRRRRVKPAEEYDPDDTIAAYVRVPPPKSPPPLGGRKRSSTNRKSRPITPEVSNPSSDQEMLFPPTNVRNVSPLGLPSTQLQRSKSERIPNSSRPSLTPAYSDWARRSWSNISGSSFLGDKAYQYRPLEEQSIRLIRISPERKTMIKCEIIHVSLEDPPRYIAVSYAWGDPRDTRRIEIEGCPISVSASLHGAFQALRQRVESVLVWVDALSIDQQNRDERAQQVQLMPDIYSNAESVAIWLGPEEDDSSSAVDFLGQVAAQAKYPDKVSRLLTAGARNGDLAAVVSLFERDYWRRLWVVQEVFNAREIYVYCGTTKLSWDSYQLASDAFSEHRDDMAFRNDQIEGRRAVISPDQFSYAQVLIYQGPASLPDLRAYMEDGEGALLEILRACRRKLASDPRDKLFGLLGVLPDEIRNEFRADYNLPVKDVYTEVVDYLLKTTQCLDVICEAIHFPVHTSSANLPSFVPDWSHIPQTTSLACKFGFSAAGSTKARCAFLDERLNKLEISAIPLDTIKNKGIAVGTLCNLGDYLMAFLHWRALLLDSFRQEDDESRQRAEEDLATTLSLGQIPSPYNWPSEWRTACYSIFANLIHERLPYLPLDRTLYDYLNVAVAVRPEARREYLQRHFGDRMMGRCFCITQEKRVGMGAGFMLPGDQVVVPLGCSTPILLRPEGTRGEYRFVGDVYISGYMNGRAAEQWKAGKRSLKKMICLECSKHFKNEVGGVSLKDLSKISKNVDVWSEVSGQYVREQAQRGCEICTRLYTAITSYLGHTVCPSTDGHQLQHYDPRESLTIYSWLRFEEAASFEPTGIRFLFLPELSTTFTYLEFNPYHRHKGNDRPLPHPIGNNIDSASLFQFYQNALSTCIKSHENCRKSYEEGTDRWLPSRLIQIDPSEVIRLIERDELQERIQSRRVDYFTLSHVWGTEKFLTLTTQNMTLLKREIQFTELPKCFQEAIVAARRLGGQYLWIDSLCIVQDSPQDWVIESGQMNRVYSNGICNLAASFQSTSNRGLFCNRDPTKGASFTVESFWNDGDDAEKVELCPNFASLFTEFGPLYRRAWVAQEQELSPRTIHMAPFPVWECRETILTEHFPSEEALGRCGLTKDSDKLIALCGVAKAFSQFTQSKYFAGIWENHLHSGLLWRPIESVGNITIQGETWRYKEYIDAPLADVLNVETQLSNGDPFGQLCGGRLTLFGVLFKFPGIREMVLKWENFALKPSYSDEGLAFDDCGIDDYGCLDSWFMPVAIASAVSRNPELNICGIVLQKATETSETVAYTRVGYAVVSDDGDIAGSGWLIRDWIPRPWSKDSYRTIEIV</sequence>
<dbReference type="PANTHER" id="PTHR24148:SF73">
    <property type="entry name" value="HET DOMAIN PROTEIN (AFU_ORTHOLOGUE AFUA_8G01020)"/>
    <property type="match status" value="1"/>
</dbReference>
<accession>A0A9P9HC18</accession>
<dbReference type="InterPro" id="IPR010730">
    <property type="entry name" value="HET"/>
</dbReference>
<feature type="compositionally biased region" description="Basic residues" evidence="1">
    <location>
        <begin position="141"/>
        <end position="152"/>
    </location>
</feature>
<evidence type="ECO:0000259" key="2">
    <source>
        <dbReference type="Pfam" id="PF06985"/>
    </source>
</evidence>
<protein>
    <submittedName>
        <fullName evidence="3">Heterokaryon incompatibility protein-domain-containing protein</fullName>
    </submittedName>
</protein>
<dbReference type="EMBL" id="JAGTJS010000010">
    <property type="protein sequence ID" value="KAH7254778.1"/>
    <property type="molecule type" value="Genomic_DNA"/>
</dbReference>
<name>A0A9P9HC18_FUSSL</name>
<dbReference type="Proteomes" id="UP000736672">
    <property type="component" value="Unassembled WGS sequence"/>
</dbReference>
<feature type="compositionally biased region" description="Polar residues" evidence="1">
    <location>
        <begin position="183"/>
        <end position="202"/>
    </location>
</feature>
<dbReference type="Pfam" id="PF06985">
    <property type="entry name" value="HET"/>
    <property type="match status" value="2"/>
</dbReference>
<feature type="compositionally biased region" description="Basic and acidic residues" evidence="1">
    <location>
        <begin position="37"/>
        <end position="49"/>
    </location>
</feature>
<gene>
    <name evidence="3" type="ORF">B0J15DRAFT_466432</name>
</gene>